<evidence type="ECO:0000256" key="1">
    <source>
        <dbReference type="ARBA" id="ARBA00004123"/>
    </source>
</evidence>
<dbReference type="InParanoid" id="A0A2P6NSD3"/>
<dbReference type="Gene3D" id="3.30.342.10">
    <property type="entry name" value="DNA Polymerase, chain B, domain 1"/>
    <property type="match status" value="1"/>
</dbReference>
<dbReference type="OrthoDB" id="10060449at2759"/>
<comment type="subcellular location">
    <subcellularLocation>
        <location evidence="1 15">Nucleus</location>
    </subcellularLocation>
</comment>
<sequence length="2078" mass="239378">MSGGKFSTMEDNKKEKSLQISSRIDEIDSRFGFERYTQGKSRTGWLFTIRSSSIGDNESGDPIAALDMFFIQEDGSSFKASMPFEPYFYLSCKEVDHYTELEQYIRRKHDKHLTTVEIVQKEDLQLKNHLIGLKRTMMKVSFRTVQGLVAVRNELQPIIQKNRERALLQEVYVTEKKERKATDFLESLDDIREYDVRYYQRVAVDTGIRCGNWYDVNIEDGLPKLSLREDLLTRAEPRVLAFDIETTKLPLKFPDAEIDRIMMISYMLDGRGYLIVNREIVTEDIGDFEYTPKAEFEGIFQVFNEKDEFSLLRRFFDHIQEVKPNIYVTYNGDGFDWPFVDARARHHGLDLFQEIGVKQEEEEYKCRFGAHMDAFRWVKRDSYLPQGSQGLKAVTKAKLGYDPIEIDPELMLKYASTQPQDLAAYSVSDAVATYYLYMKYVHPFVFSLCTIIPMHPDDVLRKGSGTLCESLLEAEAYKANVIFPNKQGESMGKMYKGHLLESETYVGGHVEALESGVFRSDIPVNFELDPDTLQKLIDEVEDTLVFACEVEGNIPRRECTNFEKVKGQIVEALEELKRTPNRKEKPAIFHLDVGAMYPNIILTNRLQPTAVVSDEFCASCDYNKPENACQRTMTWTWKGDYMSANKQEYEMIKSQCESQRYPVPANWSKRNYGKIPKDIGFYQLPPDEQNEKIKTALKEYSKKVYKVTHKTHTEDRQSTNCMRENPFYVDCVRAFRDRRLVHKTNHKKATVALQKAEKEKKSQSELQDAEKLVVLYESLQLAHKCILNSFYGYVMRRGARWYSMEMAGEVTYTGSQIIKQARQLVERVGRPLELDTDGIWCILPNTFPQGFKFETAGRSFHFSYSCIVLNNNVAKNFTNEQYQTKREDGGYDARSECTIFFEIDGPYKAMILPAAKEEGKKLKKRYAVFDHHNKITELKGFEIKRRGELKLIKQFQGQIFGRFLDGTTLSECYASASSIANDYLDMLESKGGNADDEEILELLTESTNMSKKLEDYGKQKSCGITAAKRLAVLLGSETMKGKGVCCSYVISKKPEEYPVTERVVPTAIFSEEMDPATRRHFLNQWTKSSDSDLRSVLDWDYYKGRLSSVIQKIITIPATCQKLDNPVPRVAHPDWLLKQIKEKEGYHKQKRINDLFTVSTKDQVIRDLESIADGMSVAALKKRKLIEENNKDKENRKRGAINQQDEDTMDEYDLWLKKQKVVWKEQMKKRRENREKYGTSRRADTSGLGAYMEDNYVRLVQGNWDIVQIAETRKPGTFNVWVVVDGLLQSVKMKIPRTFYVNSYVSDDKNEKKVNLYLPRSKCRENLYEYSMDEEEFVRRKKEISEMCSSPDMEGVYEMRVPLLHRAVTVLGCQAATKKSQRSKVVSKKEFQLDDMEVVNAPGGSYLQRDVLKRIYLYHSQCDVREFLGIFIPGQKKVHVIMKTPYSKSQTSSVKRLLHSRLDDSYEISVECEEAENFVNKRADHFLSQYRSSTNGNNTCLIVQSVEGCTEISKNVPAMAMFPNLSIPFSSDDTEYNALGWETQAANLFLKRYELVDDWYNVQLEWSRFSKIPIGNLEEDLSIHCTDVLYARELRKSQHIQWYSENGMPDLGGSQEDDHSSAEEMIDTIVTEEGFYSGVCIEFELIGLPLNAILQSHLVNSMEATDELANQTIDFKKDPTATRTPHSLDINSCMKPFVMLKSLLSVISQGGLGDSIPAEILLAHCYRWLSTPDSHFYDPFMHRLVHNMIDKVSKQLVAEFRRMGAKVVHATSSRLIIATNKHTLEGAAAYRDFVLKTVREKELFNFVDIEPVQTWYNLFFLNRNNYSGMTVGENGISLECDAKWDVMSNIPTLVRGPMELIVTNYLSQCQKNTASSSESNDESQKDVLKKKNAKHFSSILFPRILELVDNVQKSTADQNRIDNGGSTAVECVKIMSRIFLLDKALQSEVYRLKKNLLKVTNVKEFTEESEKLEDYGTFDIPQVRCTFCNGISDLSLSLFEDEEEVNVQCHTCHNAYDLNELECRIVDMAMKKAVHYHTQDMVCIKCRAVKVDHMADICSSCSGRFHCQFGSQMTKRWV</sequence>
<dbReference type="GO" id="GO:0003677">
    <property type="term" value="F:DNA binding"/>
    <property type="evidence" value="ECO:0007669"/>
    <property type="project" value="UniProtKB-KW"/>
</dbReference>
<evidence type="ECO:0000256" key="8">
    <source>
        <dbReference type="ARBA" id="ARBA00022771"/>
    </source>
</evidence>
<evidence type="ECO:0000256" key="6">
    <source>
        <dbReference type="ARBA" id="ARBA00022705"/>
    </source>
</evidence>
<evidence type="ECO:0000256" key="14">
    <source>
        <dbReference type="ARBA" id="ARBA00023242"/>
    </source>
</evidence>
<dbReference type="GO" id="GO:0000166">
    <property type="term" value="F:nucleotide binding"/>
    <property type="evidence" value="ECO:0007669"/>
    <property type="project" value="InterPro"/>
</dbReference>
<evidence type="ECO:0000256" key="12">
    <source>
        <dbReference type="ARBA" id="ARBA00023014"/>
    </source>
</evidence>
<dbReference type="Pfam" id="PF22634">
    <property type="entry name" value="POL2_thumb"/>
    <property type="match status" value="1"/>
</dbReference>
<reference evidence="17 18" key="1">
    <citation type="journal article" date="2018" name="Genome Biol. Evol.">
        <title>Multiple Roots of Fruiting Body Formation in Amoebozoa.</title>
        <authorList>
            <person name="Hillmann F."/>
            <person name="Forbes G."/>
            <person name="Novohradska S."/>
            <person name="Ferling I."/>
            <person name="Riege K."/>
            <person name="Groth M."/>
            <person name="Westermann M."/>
            <person name="Marz M."/>
            <person name="Spaller T."/>
            <person name="Winckler T."/>
            <person name="Schaap P."/>
            <person name="Glockner G."/>
        </authorList>
    </citation>
    <scope>NUCLEOTIDE SEQUENCE [LARGE SCALE GENOMIC DNA]</scope>
    <source>
        <strain evidence="17 18">Jena</strain>
    </source>
</reference>
<accession>A0A2P6NSD3</accession>
<comment type="caution">
    <text evidence="17">The sequence shown here is derived from an EMBL/GenBank/DDBJ whole genome shotgun (WGS) entry which is preliminary data.</text>
</comment>
<dbReference type="Pfam" id="PF08490">
    <property type="entry name" value="DUF1744"/>
    <property type="match status" value="1"/>
</dbReference>
<evidence type="ECO:0000259" key="16">
    <source>
        <dbReference type="SMART" id="SM01159"/>
    </source>
</evidence>
<evidence type="ECO:0000256" key="9">
    <source>
        <dbReference type="ARBA" id="ARBA00022833"/>
    </source>
</evidence>
<dbReference type="InterPro" id="IPR029703">
    <property type="entry name" value="POL2"/>
</dbReference>
<dbReference type="PANTHER" id="PTHR10670">
    <property type="entry name" value="DNA POLYMERASE EPSILON CATALYTIC SUBUNIT A"/>
    <property type="match status" value="1"/>
</dbReference>
<organism evidence="17 18">
    <name type="scientific">Planoprotostelium fungivorum</name>
    <dbReference type="NCBI Taxonomy" id="1890364"/>
    <lineage>
        <taxon>Eukaryota</taxon>
        <taxon>Amoebozoa</taxon>
        <taxon>Evosea</taxon>
        <taxon>Variosea</taxon>
        <taxon>Cavosteliida</taxon>
        <taxon>Cavosteliaceae</taxon>
        <taxon>Planoprotostelium</taxon>
    </lineage>
</organism>
<dbReference type="Pfam" id="PF03104">
    <property type="entry name" value="DNA_pol_B_exo1"/>
    <property type="match status" value="1"/>
</dbReference>
<dbReference type="Proteomes" id="UP000241769">
    <property type="component" value="Unassembled WGS sequence"/>
</dbReference>
<dbReference type="GO" id="GO:0045004">
    <property type="term" value="P:DNA replication proofreading"/>
    <property type="evidence" value="ECO:0007669"/>
    <property type="project" value="TreeGrafter"/>
</dbReference>
<dbReference type="Pfam" id="PF00136">
    <property type="entry name" value="DNA_pol_B"/>
    <property type="match status" value="1"/>
</dbReference>
<dbReference type="GO" id="GO:0003887">
    <property type="term" value="F:DNA-directed DNA polymerase activity"/>
    <property type="evidence" value="ECO:0007669"/>
    <property type="project" value="UniProtKB-KW"/>
</dbReference>
<dbReference type="SMART" id="SM01159">
    <property type="entry name" value="DUF1744"/>
    <property type="match status" value="1"/>
</dbReference>
<gene>
    <name evidence="17" type="ORF">PROFUN_03622</name>
</gene>
<evidence type="ECO:0000256" key="7">
    <source>
        <dbReference type="ARBA" id="ARBA00022723"/>
    </source>
</evidence>
<dbReference type="FunCoup" id="A0A2P6NSD3">
    <property type="interactions" value="439"/>
</dbReference>
<keyword evidence="13 15" id="KW-0238">DNA-binding</keyword>
<protein>
    <recommendedName>
        <fullName evidence="15">DNA polymerase epsilon catalytic subunit</fullName>
        <ecNumber evidence="15">2.7.7.7</ecNumber>
    </recommendedName>
</protein>
<comment type="catalytic activity">
    <reaction evidence="15">
        <text>DNA(n) + a 2'-deoxyribonucleoside 5'-triphosphate = DNA(n+1) + diphosphate</text>
        <dbReference type="Rhea" id="RHEA:22508"/>
        <dbReference type="Rhea" id="RHEA-COMP:17339"/>
        <dbReference type="Rhea" id="RHEA-COMP:17340"/>
        <dbReference type="ChEBI" id="CHEBI:33019"/>
        <dbReference type="ChEBI" id="CHEBI:61560"/>
        <dbReference type="ChEBI" id="CHEBI:173112"/>
        <dbReference type="EC" id="2.7.7.7"/>
    </reaction>
</comment>
<name>A0A2P6NSD3_9EUKA</name>
<dbReference type="FunFam" id="3.30.420.10:FF:000010">
    <property type="entry name" value="DNA polymerase epsilon catalytic subunit"/>
    <property type="match status" value="1"/>
</dbReference>
<keyword evidence="7 15" id="KW-0479">Metal-binding</keyword>
<keyword evidence="14 15" id="KW-0539">Nucleus</keyword>
<dbReference type="EC" id="2.7.7.7" evidence="15"/>
<dbReference type="GO" id="GO:0000278">
    <property type="term" value="P:mitotic cell cycle"/>
    <property type="evidence" value="ECO:0007669"/>
    <property type="project" value="TreeGrafter"/>
</dbReference>
<dbReference type="GO" id="GO:0006297">
    <property type="term" value="P:nucleotide-excision repair, DNA gap filling"/>
    <property type="evidence" value="ECO:0007669"/>
    <property type="project" value="TreeGrafter"/>
</dbReference>
<dbReference type="InterPro" id="IPR006134">
    <property type="entry name" value="DNA-dir_DNA_pol_B_multi_dom"/>
</dbReference>
<evidence type="ECO:0000256" key="3">
    <source>
        <dbReference type="ARBA" id="ARBA00022485"/>
    </source>
</evidence>
<comment type="function">
    <text evidence="15">DNA polymerase II participates in chromosomal DNA replication.</text>
</comment>
<dbReference type="GO" id="GO:0008310">
    <property type="term" value="F:single-stranded DNA 3'-5' DNA exonuclease activity"/>
    <property type="evidence" value="ECO:0007669"/>
    <property type="project" value="TreeGrafter"/>
</dbReference>
<dbReference type="InterPro" id="IPR006172">
    <property type="entry name" value="DNA-dir_DNA_pol_B"/>
</dbReference>
<comment type="cofactor">
    <cofactor evidence="15">
        <name>[4Fe-4S] cluster</name>
        <dbReference type="ChEBI" id="CHEBI:49883"/>
    </cofactor>
</comment>
<evidence type="ECO:0000256" key="11">
    <source>
        <dbReference type="ARBA" id="ARBA00023004"/>
    </source>
</evidence>
<keyword evidence="3 15" id="KW-0004">4Fe-4S</keyword>
<dbReference type="CDD" id="cd05535">
    <property type="entry name" value="POLBc_epsilon"/>
    <property type="match status" value="1"/>
</dbReference>
<evidence type="ECO:0000256" key="5">
    <source>
        <dbReference type="ARBA" id="ARBA00022695"/>
    </source>
</evidence>
<comment type="similarity">
    <text evidence="2 15">Belongs to the DNA polymerase type-B family.</text>
</comment>
<dbReference type="InterPro" id="IPR023211">
    <property type="entry name" value="DNA_pol_palm_dom_sf"/>
</dbReference>
<dbReference type="InterPro" id="IPR054475">
    <property type="entry name" value="Znf-DPOE"/>
</dbReference>
<keyword evidence="5 15" id="KW-0548">Nucleotidyltransferase</keyword>
<feature type="domain" description="DNA polymerase epsilon catalytic subunit A C-terminal" evidence="16">
    <location>
        <begin position="1446"/>
        <end position="1829"/>
    </location>
</feature>
<evidence type="ECO:0000256" key="4">
    <source>
        <dbReference type="ARBA" id="ARBA00022679"/>
    </source>
</evidence>
<evidence type="ECO:0000256" key="13">
    <source>
        <dbReference type="ARBA" id="ARBA00023125"/>
    </source>
</evidence>
<dbReference type="InterPro" id="IPR012337">
    <property type="entry name" value="RNaseH-like_sf"/>
</dbReference>
<dbReference type="SMART" id="SM00486">
    <property type="entry name" value="POLBc"/>
    <property type="match status" value="1"/>
</dbReference>
<evidence type="ECO:0000313" key="18">
    <source>
        <dbReference type="Proteomes" id="UP000241769"/>
    </source>
</evidence>
<dbReference type="InterPro" id="IPR036397">
    <property type="entry name" value="RNaseH_sf"/>
</dbReference>
<keyword evidence="4 15" id="KW-0808">Transferase</keyword>
<dbReference type="PANTHER" id="PTHR10670:SF0">
    <property type="entry name" value="DNA POLYMERASE EPSILON CATALYTIC SUBUNIT A"/>
    <property type="match status" value="1"/>
</dbReference>
<dbReference type="Gene3D" id="3.90.1600.10">
    <property type="entry name" value="Palm domain of DNA polymerase"/>
    <property type="match status" value="1"/>
</dbReference>
<dbReference type="InterPro" id="IPR055191">
    <property type="entry name" value="POL2_thumb"/>
</dbReference>
<dbReference type="SUPFAM" id="SSF56672">
    <property type="entry name" value="DNA/RNA polymerases"/>
    <property type="match status" value="1"/>
</dbReference>
<keyword evidence="18" id="KW-1185">Reference proteome</keyword>
<keyword evidence="9 15" id="KW-0862">Zinc</keyword>
<dbReference type="GO" id="GO:0008270">
    <property type="term" value="F:zinc ion binding"/>
    <property type="evidence" value="ECO:0007669"/>
    <property type="project" value="UniProtKB-KW"/>
</dbReference>
<dbReference type="CDD" id="cd05779">
    <property type="entry name" value="DNA_polB_epsilon_exo"/>
    <property type="match status" value="1"/>
</dbReference>
<keyword evidence="8 15" id="KW-0863">Zinc-finger</keyword>
<dbReference type="InterPro" id="IPR013697">
    <property type="entry name" value="DNA_pol_e_suA_C"/>
</dbReference>
<dbReference type="GO" id="GO:0051539">
    <property type="term" value="F:4 iron, 4 sulfur cluster binding"/>
    <property type="evidence" value="ECO:0007669"/>
    <property type="project" value="UniProtKB-KW"/>
</dbReference>
<keyword evidence="11 15" id="KW-0408">Iron</keyword>
<dbReference type="InterPro" id="IPR043502">
    <property type="entry name" value="DNA/RNA_pol_sf"/>
</dbReference>
<dbReference type="EMBL" id="MDYQ01000025">
    <property type="protein sequence ID" value="PRP86874.1"/>
    <property type="molecule type" value="Genomic_DNA"/>
</dbReference>
<dbReference type="Gene3D" id="3.30.420.10">
    <property type="entry name" value="Ribonuclease H-like superfamily/Ribonuclease H"/>
    <property type="match status" value="1"/>
</dbReference>
<dbReference type="Gene3D" id="1.10.132.60">
    <property type="entry name" value="DNA polymerase family B, C-terminal domain"/>
    <property type="match status" value="1"/>
</dbReference>
<dbReference type="SUPFAM" id="SSF53098">
    <property type="entry name" value="Ribonuclease H-like"/>
    <property type="match status" value="1"/>
</dbReference>
<dbReference type="InterPro" id="IPR042087">
    <property type="entry name" value="DNA_pol_B_thumb"/>
</dbReference>
<dbReference type="GO" id="GO:0008622">
    <property type="term" value="C:epsilon DNA polymerase complex"/>
    <property type="evidence" value="ECO:0007669"/>
    <property type="project" value="InterPro"/>
</dbReference>
<keyword evidence="6 15" id="KW-0235">DNA replication</keyword>
<evidence type="ECO:0000313" key="17">
    <source>
        <dbReference type="EMBL" id="PRP86874.1"/>
    </source>
</evidence>
<dbReference type="GO" id="GO:0006287">
    <property type="term" value="P:base-excision repair, gap-filling"/>
    <property type="evidence" value="ECO:0007669"/>
    <property type="project" value="TreeGrafter"/>
</dbReference>
<dbReference type="Pfam" id="PF23250">
    <property type="entry name" value="zf_DPOE_2"/>
    <property type="match status" value="1"/>
</dbReference>
<evidence type="ECO:0000256" key="15">
    <source>
        <dbReference type="RuleBase" id="RU365029"/>
    </source>
</evidence>
<proteinExistence type="inferred from homology"/>
<dbReference type="InterPro" id="IPR006133">
    <property type="entry name" value="DNA-dir_DNA_pol_B_exonuc"/>
</dbReference>
<evidence type="ECO:0000256" key="10">
    <source>
        <dbReference type="ARBA" id="ARBA00022932"/>
    </source>
</evidence>
<keyword evidence="10 15" id="KW-0239">DNA-directed DNA polymerase</keyword>
<dbReference type="GO" id="GO:0006272">
    <property type="term" value="P:leading strand elongation"/>
    <property type="evidence" value="ECO:0007669"/>
    <property type="project" value="TreeGrafter"/>
</dbReference>
<dbReference type="Pfam" id="PF22912">
    <property type="entry name" value="zf-DPOE"/>
    <property type="match status" value="1"/>
</dbReference>
<keyword evidence="12 15" id="KW-0411">Iron-sulfur</keyword>
<evidence type="ECO:0000256" key="2">
    <source>
        <dbReference type="ARBA" id="ARBA00005755"/>
    </source>
</evidence>
<dbReference type="STRING" id="1890364.A0A2P6NSD3"/>